<dbReference type="InterPro" id="IPR024752">
    <property type="entry name" value="Myb/SANT-like_dom"/>
</dbReference>
<dbReference type="Pfam" id="PF12776">
    <property type="entry name" value="Myb_DNA-bind_3"/>
    <property type="match status" value="1"/>
</dbReference>
<dbReference type="InterPro" id="IPR045026">
    <property type="entry name" value="LIMYB"/>
</dbReference>
<comment type="caution">
    <text evidence="3">The sequence shown here is derived from an EMBL/GenBank/DDBJ whole genome shotgun (WGS) entry which is preliminary data.</text>
</comment>
<feature type="domain" description="Myb/SANT-like" evidence="2">
    <location>
        <begin position="31"/>
        <end position="124"/>
    </location>
</feature>
<dbReference type="PANTHER" id="PTHR47584">
    <property type="match status" value="1"/>
</dbReference>
<feature type="compositionally biased region" description="Basic and acidic residues" evidence="1">
    <location>
        <begin position="170"/>
        <end position="197"/>
    </location>
</feature>
<evidence type="ECO:0000313" key="3">
    <source>
        <dbReference type="EMBL" id="KAL3820131.1"/>
    </source>
</evidence>
<protein>
    <recommendedName>
        <fullName evidence="2">Myb/SANT-like domain-containing protein</fullName>
    </recommendedName>
</protein>
<name>A0ABD3S6J3_9LAMI</name>
<organism evidence="3 4">
    <name type="scientific">Penstemon smallii</name>
    <dbReference type="NCBI Taxonomy" id="265156"/>
    <lineage>
        <taxon>Eukaryota</taxon>
        <taxon>Viridiplantae</taxon>
        <taxon>Streptophyta</taxon>
        <taxon>Embryophyta</taxon>
        <taxon>Tracheophyta</taxon>
        <taxon>Spermatophyta</taxon>
        <taxon>Magnoliopsida</taxon>
        <taxon>eudicotyledons</taxon>
        <taxon>Gunneridae</taxon>
        <taxon>Pentapetalae</taxon>
        <taxon>asterids</taxon>
        <taxon>lamiids</taxon>
        <taxon>Lamiales</taxon>
        <taxon>Plantaginaceae</taxon>
        <taxon>Cheloneae</taxon>
        <taxon>Penstemon</taxon>
    </lineage>
</organism>
<dbReference type="Proteomes" id="UP001634393">
    <property type="component" value="Unassembled WGS sequence"/>
</dbReference>
<dbReference type="AlphaFoldDB" id="A0ABD3S6J3"/>
<evidence type="ECO:0000256" key="1">
    <source>
        <dbReference type="SAM" id="MobiDB-lite"/>
    </source>
</evidence>
<feature type="region of interest" description="Disordered" evidence="1">
    <location>
        <begin position="164"/>
        <end position="203"/>
    </location>
</feature>
<dbReference type="EMBL" id="JBJXBP010000007">
    <property type="protein sequence ID" value="KAL3820131.1"/>
    <property type="molecule type" value="Genomic_DNA"/>
</dbReference>
<gene>
    <name evidence="3" type="ORF">ACJIZ3_006036</name>
</gene>
<dbReference type="PANTHER" id="PTHR47584:SF17">
    <property type="entry name" value="MYB_SANT-LIKE DNA-BINDING DOMAIN PROTEIN"/>
    <property type="match status" value="1"/>
</dbReference>
<accession>A0ABD3S6J3</accession>
<keyword evidence="4" id="KW-1185">Reference proteome</keyword>
<evidence type="ECO:0000313" key="4">
    <source>
        <dbReference type="Proteomes" id="UP001634393"/>
    </source>
</evidence>
<reference evidence="3 4" key="1">
    <citation type="submission" date="2024-12" db="EMBL/GenBank/DDBJ databases">
        <title>The unique morphological basis and parallel evolutionary history of personate flowers in Penstemon.</title>
        <authorList>
            <person name="Depatie T.H."/>
            <person name="Wessinger C.A."/>
        </authorList>
    </citation>
    <scope>NUCLEOTIDE SEQUENCE [LARGE SCALE GENOMIC DNA]</scope>
    <source>
        <strain evidence="3">WTNN_2</strain>
        <tissue evidence="3">Leaf</tissue>
    </source>
</reference>
<evidence type="ECO:0000259" key="2">
    <source>
        <dbReference type="Pfam" id="PF12776"/>
    </source>
</evidence>
<proteinExistence type="predicted"/>
<sequence>MTTYFYHAGQKIIILHIYCSAATGHNTMGFHWTEEDEGVYIELLVDEAFKGNIDYRKDNEDALNRILPLIMFRRGKLFTVRELRRKFYSLLKRCSLWEKATKHYTVRWNHTTNMLESPDEEWERLLQWAERYRHEGERYWLEFSIIFANRLPVDDLAVLPNQRPPLRWGDSVERSEAKEETAGPSEVKEETAGEERDKKKRRI</sequence>